<dbReference type="Pfam" id="PF00072">
    <property type="entry name" value="Response_reg"/>
    <property type="match status" value="1"/>
</dbReference>
<evidence type="ECO:0000259" key="3">
    <source>
        <dbReference type="PROSITE" id="PS50110"/>
    </source>
</evidence>
<dbReference type="KEGG" id="snn:EWH46_07625"/>
<keyword evidence="1 2" id="KW-0597">Phosphoprotein</keyword>
<feature type="modified residue" description="4-aspartylphosphate" evidence="2">
    <location>
        <position position="84"/>
    </location>
</feature>
<dbReference type="GO" id="GO:0000160">
    <property type="term" value="P:phosphorelay signal transduction system"/>
    <property type="evidence" value="ECO:0007669"/>
    <property type="project" value="InterPro"/>
</dbReference>
<name>A0A5C1Q151_9BURK</name>
<dbReference type="PROSITE" id="PS50110">
    <property type="entry name" value="RESPONSE_REGULATORY"/>
    <property type="match status" value="1"/>
</dbReference>
<dbReference type="PANTHER" id="PTHR44591">
    <property type="entry name" value="STRESS RESPONSE REGULATOR PROTEIN 1"/>
    <property type="match status" value="1"/>
</dbReference>
<protein>
    <submittedName>
        <fullName evidence="4">Response regulator</fullName>
    </submittedName>
</protein>
<evidence type="ECO:0000256" key="1">
    <source>
        <dbReference type="ARBA" id="ARBA00022553"/>
    </source>
</evidence>
<dbReference type="Gene3D" id="3.40.50.2300">
    <property type="match status" value="1"/>
</dbReference>
<feature type="domain" description="Response regulatory" evidence="3">
    <location>
        <begin position="35"/>
        <end position="148"/>
    </location>
</feature>
<proteinExistence type="predicted"/>
<evidence type="ECO:0000256" key="2">
    <source>
        <dbReference type="PROSITE-ProRule" id="PRU00169"/>
    </source>
</evidence>
<evidence type="ECO:0000313" key="5">
    <source>
        <dbReference type="Proteomes" id="UP000323522"/>
    </source>
</evidence>
<dbReference type="SMART" id="SM00448">
    <property type="entry name" value="REC"/>
    <property type="match status" value="1"/>
</dbReference>
<evidence type="ECO:0000313" key="4">
    <source>
        <dbReference type="EMBL" id="QEN00659.1"/>
    </source>
</evidence>
<reference evidence="4 5" key="1">
    <citation type="submission" date="2019-02" db="EMBL/GenBank/DDBJ databases">
        <title>Complete Genome Sequence and Methylome Analysis of Sphaerotilus natans subsp. sulfidivorans D-507.</title>
        <authorList>
            <person name="Fomenkov A."/>
            <person name="Gridneva E."/>
            <person name="Smolyakov D."/>
            <person name="Dubinina G."/>
            <person name="Vincze T."/>
            <person name="Grabovich M."/>
            <person name="Roberts R.J."/>
        </authorList>
    </citation>
    <scope>NUCLEOTIDE SEQUENCE [LARGE SCALE GENOMIC DNA]</scope>
    <source>
        <strain evidence="4 5">D-507</strain>
    </source>
</reference>
<dbReference type="EMBL" id="CP035708">
    <property type="protein sequence ID" value="QEN00659.1"/>
    <property type="molecule type" value="Genomic_DNA"/>
</dbReference>
<dbReference type="AlphaFoldDB" id="A0A5C1Q151"/>
<dbReference type="SUPFAM" id="SSF52172">
    <property type="entry name" value="CheY-like"/>
    <property type="match status" value="1"/>
</dbReference>
<dbReference type="PANTHER" id="PTHR44591:SF3">
    <property type="entry name" value="RESPONSE REGULATORY DOMAIN-CONTAINING PROTEIN"/>
    <property type="match status" value="1"/>
</dbReference>
<dbReference type="InterPro" id="IPR011006">
    <property type="entry name" value="CheY-like_superfamily"/>
</dbReference>
<sequence>MRRRQTRVENAKTHEFFRMLPDLSPPSSAVIPVRRVLVVDDHVDAAELLGEWLLLEGFEVQCTHDGAQALQCWASWPADAVLIDSRLPDLAGGELARRLRALPGGARARLIALSGDDPEQVARTGPFDACLAKPADLAHLLDLLQRTPSR</sequence>
<dbReference type="InterPro" id="IPR001789">
    <property type="entry name" value="Sig_transdc_resp-reg_receiver"/>
</dbReference>
<accession>A0A5C1Q151</accession>
<organism evidence="4 5">
    <name type="scientific">Sphaerotilus sulfidivorans</name>
    <dbReference type="NCBI Taxonomy" id="639200"/>
    <lineage>
        <taxon>Bacteria</taxon>
        <taxon>Pseudomonadati</taxon>
        <taxon>Pseudomonadota</taxon>
        <taxon>Betaproteobacteria</taxon>
        <taxon>Burkholderiales</taxon>
        <taxon>Sphaerotilaceae</taxon>
        <taxon>Sphaerotilus</taxon>
    </lineage>
</organism>
<gene>
    <name evidence="4" type="ORF">EWH46_07625</name>
</gene>
<dbReference type="InterPro" id="IPR050595">
    <property type="entry name" value="Bact_response_regulator"/>
</dbReference>
<dbReference type="Proteomes" id="UP000323522">
    <property type="component" value="Chromosome"/>
</dbReference>